<sequence length="105" mass="12342">MLKDLFQFVGVKYHNNKGQTVIPSLKTNEERPKSGTVNVQELKLPGERRLRNGKELSRYEELIKQEVLTEKGRMGSFTRILPDKSYSNLFANVKRLNQLCWDMQW</sequence>
<keyword evidence="2" id="KW-1185">Reference proteome</keyword>
<organism evidence="1 2">
    <name type="scientific">Hexamita inflata</name>
    <dbReference type="NCBI Taxonomy" id="28002"/>
    <lineage>
        <taxon>Eukaryota</taxon>
        <taxon>Metamonada</taxon>
        <taxon>Diplomonadida</taxon>
        <taxon>Hexamitidae</taxon>
        <taxon>Hexamitinae</taxon>
        <taxon>Hexamita</taxon>
    </lineage>
</organism>
<protein>
    <submittedName>
        <fullName evidence="1">Tubulin_tyrosine ligase</fullName>
    </submittedName>
</protein>
<keyword evidence="1" id="KW-0436">Ligase</keyword>
<comment type="caution">
    <text evidence="1">The sequence shown here is derived from an EMBL/GenBank/DDBJ whole genome shotgun (WGS) entry which is preliminary data.</text>
</comment>
<accession>A0ABP1KFF2</accession>
<gene>
    <name evidence="1" type="ORF">HINF_LOCUS49330</name>
</gene>
<dbReference type="Proteomes" id="UP001642409">
    <property type="component" value="Unassembled WGS sequence"/>
</dbReference>
<name>A0ABP1KFF2_9EUKA</name>
<proteinExistence type="predicted"/>
<evidence type="ECO:0000313" key="1">
    <source>
        <dbReference type="EMBL" id="CAL6060654.1"/>
    </source>
</evidence>
<dbReference type="EMBL" id="CAXDID020000231">
    <property type="protein sequence ID" value="CAL6060654.1"/>
    <property type="molecule type" value="Genomic_DNA"/>
</dbReference>
<dbReference type="GO" id="GO:0016874">
    <property type="term" value="F:ligase activity"/>
    <property type="evidence" value="ECO:0007669"/>
    <property type="project" value="UniProtKB-KW"/>
</dbReference>
<evidence type="ECO:0000313" key="2">
    <source>
        <dbReference type="Proteomes" id="UP001642409"/>
    </source>
</evidence>
<reference evidence="1 2" key="1">
    <citation type="submission" date="2024-07" db="EMBL/GenBank/DDBJ databases">
        <authorList>
            <person name="Akdeniz Z."/>
        </authorList>
    </citation>
    <scope>NUCLEOTIDE SEQUENCE [LARGE SCALE GENOMIC DNA]</scope>
</reference>